<dbReference type="PANTHER" id="PTHR47504:SF5">
    <property type="entry name" value="RIGHT ORIGIN-BINDING PROTEIN"/>
    <property type="match status" value="1"/>
</dbReference>
<dbReference type="InterPro" id="IPR018062">
    <property type="entry name" value="HTH_AraC-typ_CS"/>
</dbReference>
<dbReference type="InterPro" id="IPR020449">
    <property type="entry name" value="Tscrpt_reg_AraC-type_HTH"/>
</dbReference>
<evidence type="ECO:0000256" key="3">
    <source>
        <dbReference type="ARBA" id="ARBA00023163"/>
    </source>
</evidence>
<dbReference type="InterPro" id="IPR011256">
    <property type="entry name" value="Reg_factor_effector_dom_sf"/>
</dbReference>
<dbReference type="SMART" id="SM00871">
    <property type="entry name" value="AraC_E_bind"/>
    <property type="match status" value="1"/>
</dbReference>
<dbReference type="Gene3D" id="1.10.10.60">
    <property type="entry name" value="Homeodomain-like"/>
    <property type="match status" value="2"/>
</dbReference>
<dbReference type="SUPFAM" id="SSF55136">
    <property type="entry name" value="Probable bacterial effector-binding domain"/>
    <property type="match status" value="1"/>
</dbReference>
<accession>A0ABW8TIH3</accession>
<dbReference type="EMBL" id="JBJIAA010000014">
    <property type="protein sequence ID" value="MFL0251996.1"/>
    <property type="molecule type" value="Genomic_DNA"/>
</dbReference>
<dbReference type="InterPro" id="IPR050959">
    <property type="entry name" value="MarA-like"/>
</dbReference>
<dbReference type="Gene3D" id="3.20.80.10">
    <property type="entry name" value="Regulatory factor, effector binding domain"/>
    <property type="match status" value="1"/>
</dbReference>
<evidence type="ECO:0000256" key="2">
    <source>
        <dbReference type="ARBA" id="ARBA00023125"/>
    </source>
</evidence>
<dbReference type="Pfam" id="PF14526">
    <property type="entry name" value="Cass2"/>
    <property type="match status" value="1"/>
</dbReference>
<name>A0ABW8TIH3_9CLOT</name>
<evidence type="ECO:0000259" key="4">
    <source>
        <dbReference type="PROSITE" id="PS01124"/>
    </source>
</evidence>
<evidence type="ECO:0000256" key="1">
    <source>
        <dbReference type="ARBA" id="ARBA00023015"/>
    </source>
</evidence>
<dbReference type="PRINTS" id="PR00032">
    <property type="entry name" value="HTHARAC"/>
</dbReference>
<keyword evidence="6" id="KW-1185">Reference proteome</keyword>
<evidence type="ECO:0000313" key="5">
    <source>
        <dbReference type="EMBL" id="MFL0251996.1"/>
    </source>
</evidence>
<comment type="caution">
    <text evidence="5">The sequence shown here is derived from an EMBL/GenBank/DDBJ whole genome shotgun (WGS) entry which is preliminary data.</text>
</comment>
<protein>
    <submittedName>
        <fullName evidence="5">Effector binding domain-containing protein</fullName>
    </submittedName>
</protein>
<dbReference type="Proteomes" id="UP001623592">
    <property type="component" value="Unassembled WGS sequence"/>
</dbReference>
<keyword evidence="1" id="KW-0805">Transcription regulation</keyword>
<dbReference type="PROSITE" id="PS01124">
    <property type="entry name" value="HTH_ARAC_FAMILY_2"/>
    <property type="match status" value="1"/>
</dbReference>
<dbReference type="Pfam" id="PF12833">
    <property type="entry name" value="HTH_18"/>
    <property type="match status" value="1"/>
</dbReference>
<evidence type="ECO:0000313" key="6">
    <source>
        <dbReference type="Proteomes" id="UP001623592"/>
    </source>
</evidence>
<dbReference type="PANTHER" id="PTHR47504">
    <property type="entry name" value="RIGHT ORIGIN-BINDING PROTEIN"/>
    <property type="match status" value="1"/>
</dbReference>
<sequence length="286" mass="32857">MNWIADMNNALDYVEQNLDKDIASEDVAKASHMSKFHFLRIFKILTGFTVGDYIRERRLSLSAKDVVSSELKIIDIAYKYGYETPEAFAKAFKRLHGVSPSEARKNRKNLKAIPPISFQITVKGEEKMNYKIEVKESFKVVGITRRFNSKNGDNFRGIPKFWDEVCKSGKYDILERNQGKLGVMGVCSNFNMETQDFDYSIVVEGDKLCGIDNYSVIEVPKLSFAVFESIGPMPDALQEVTRRIFSEWFPATKYEHADGPEFEVYLPGDMQAKDYRSEVWIPVMEK</sequence>
<dbReference type="InterPro" id="IPR009057">
    <property type="entry name" value="Homeodomain-like_sf"/>
</dbReference>
<organism evidence="5 6">
    <name type="scientific">Clostridium neuense</name>
    <dbReference type="NCBI Taxonomy" id="1728934"/>
    <lineage>
        <taxon>Bacteria</taxon>
        <taxon>Bacillati</taxon>
        <taxon>Bacillota</taxon>
        <taxon>Clostridia</taxon>
        <taxon>Eubacteriales</taxon>
        <taxon>Clostridiaceae</taxon>
        <taxon>Clostridium</taxon>
    </lineage>
</organism>
<reference evidence="5 6" key="1">
    <citation type="submission" date="2024-11" db="EMBL/GenBank/DDBJ databases">
        <authorList>
            <person name="Heng Y.C."/>
            <person name="Lim A.C.H."/>
            <person name="Lee J.K.Y."/>
            <person name="Kittelmann S."/>
        </authorList>
    </citation>
    <scope>NUCLEOTIDE SEQUENCE [LARGE SCALE GENOMIC DNA]</scope>
    <source>
        <strain evidence="5 6">WILCCON 0114</strain>
    </source>
</reference>
<dbReference type="InterPro" id="IPR029441">
    <property type="entry name" value="Cass2"/>
</dbReference>
<dbReference type="SMART" id="SM00342">
    <property type="entry name" value="HTH_ARAC"/>
    <property type="match status" value="1"/>
</dbReference>
<gene>
    <name evidence="5" type="ORF">ACJDT4_16370</name>
</gene>
<feature type="domain" description="HTH araC/xylS-type" evidence="4">
    <location>
        <begin position="8"/>
        <end position="106"/>
    </location>
</feature>
<dbReference type="SUPFAM" id="SSF46689">
    <property type="entry name" value="Homeodomain-like"/>
    <property type="match status" value="2"/>
</dbReference>
<dbReference type="InterPro" id="IPR018060">
    <property type="entry name" value="HTH_AraC"/>
</dbReference>
<keyword evidence="2" id="KW-0238">DNA-binding</keyword>
<keyword evidence="3" id="KW-0804">Transcription</keyword>
<dbReference type="RefSeq" id="WP_406788648.1">
    <property type="nucleotide sequence ID" value="NZ_JBJIAA010000014.1"/>
</dbReference>
<dbReference type="PROSITE" id="PS00041">
    <property type="entry name" value="HTH_ARAC_FAMILY_1"/>
    <property type="match status" value="1"/>
</dbReference>
<proteinExistence type="predicted"/>
<dbReference type="InterPro" id="IPR010499">
    <property type="entry name" value="AraC_E-bd"/>
</dbReference>